<name>W1PT64_AMBTC</name>
<evidence type="ECO:0000256" key="1">
    <source>
        <dbReference type="SAM" id="MobiDB-lite"/>
    </source>
</evidence>
<protein>
    <submittedName>
        <fullName evidence="2">Uncharacterized protein</fullName>
    </submittedName>
</protein>
<dbReference type="AlphaFoldDB" id="W1PT64"/>
<dbReference type="Proteomes" id="UP000017836">
    <property type="component" value="Unassembled WGS sequence"/>
</dbReference>
<organism evidence="2 3">
    <name type="scientific">Amborella trichopoda</name>
    <dbReference type="NCBI Taxonomy" id="13333"/>
    <lineage>
        <taxon>Eukaryota</taxon>
        <taxon>Viridiplantae</taxon>
        <taxon>Streptophyta</taxon>
        <taxon>Embryophyta</taxon>
        <taxon>Tracheophyta</taxon>
        <taxon>Spermatophyta</taxon>
        <taxon>Magnoliopsida</taxon>
        <taxon>Amborellales</taxon>
        <taxon>Amborellaceae</taxon>
        <taxon>Amborella</taxon>
    </lineage>
</organism>
<evidence type="ECO:0000313" key="3">
    <source>
        <dbReference type="Proteomes" id="UP000017836"/>
    </source>
</evidence>
<dbReference type="HOGENOM" id="CLU_2362569_0_0_1"/>
<sequence length="96" mass="11018">MKVQFQETTTNLHPCFWRPLKNPSNPVAGFRPNSPEIWQRPGRLRGSAKDNELNGDGGWPKSDLQLSRKEKEDDFLAMGEGWLLDPRGGPSIFRRR</sequence>
<keyword evidence="3" id="KW-1185">Reference proteome</keyword>
<proteinExistence type="predicted"/>
<reference evidence="3" key="1">
    <citation type="journal article" date="2013" name="Science">
        <title>The Amborella genome and the evolution of flowering plants.</title>
        <authorList>
            <consortium name="Amborella Genome Project"/>
        </authorList>
    </citation>
    <scope>NUCLEOTIDE SEQUENCE [LARGE SCALE GENOMIC DNA]</scope>
</reference>
<evidence type="ECO:0000313" key="2">
    <source>
        <dbReference type="EMBL" id="ERN10480.1"/>
    </source>
</evidence>
<feature type="region of interest" description="Disordered" evidence="1">
    <location>
        <begin position="23"/>
        <end position="67"/>
    </location>
</feature>
<gene>
    <name evidence="2" type="ORF">AMTR_s00161p00045530</name>
</gene>
<dbReference type="EMBL" id="KI392832">
    <property type="protein sequence ID" value="ERN10480.1"/>
    <property type="molecule type" value="Genomic_DNA"/>
</dbReference>
<accession>W1PT64</accession>
<dbReference type="Gramene" id="ERN10480">
    <property type="protein sequence ID" value="ERN10480"/>
    <property type="gene ID" value="AMTR_s00161p00045530"/>
</dbReference>